<dbReference type="FunFam" id="1.20.1070.10:FF:000010">
    <property type="entry name" value="Olfactory receptor"/>
    <property type="match status" value="1"/>
</dbReference>
<keyword evidence="7" id="KW-0297">G-protein coupled receptor</keyword>
<keyword evidence="3" id="KW-0716">Sensory transduction</keyword>
<feature type="transmembrane region" description="Helical" evidence="13">
    <location>
        <begin position="23"/>
        <end position="48"/>
    </location>
</feature>
<dbReference type="Pfam" id="PF13853">
    <property type="entry name" value="7tm_4"/>
    <property type="match status" value="1"/>
</dbReference>
<dbReference type="InterPro" id="IPR017452">
    <property type="entry name" value="GPCR_Rhodpsn_7TM"/>
</dbReference>
<dbReference type="GO" id="GO:0004984">
    <property type="term" value="F:olfactory receptor activity"/>
    <property type="evidence" value="ECO:0007669"/>
    <property type="project" value="InterPro"/>
</dbReference>
<evidence type="ECO:0000256" key="11">
    <source>
        <dbReference type="ARBA" id="ARBA00023180"/>
    </source>
</evidence>
<keyword evidence="6 13" id="KW-1133">Transmembrane helix</keyword>
<dbReference type="PRINTS" id="PR00245">
    <property type="entry name" value="OLFACTORYR"/>
</dbReference>
<dbReference type="PROSITE" id="PS50262">
    <property type="entry name" value="G_PROTEIN_RECEP_F1_2"/>
    <property type="match status" value="1"/>
</dbReference>
<evidence type="ECO:0000256" key="12">
    <source>
        <dbReference type="ARBA" id="ARBA00023224"/>
    </source>
</evidence>
<feature type="transmembrane region" description="Helical" evidence="13">
    <location>
        <begin position="186"/>
        <end position="209"/>
    </location>
</feature>
<feature type="transmembrane region" description="Helical" evidence="13">
    <location>
        <begin position="257"/>
        <end position="276"/>
    </location>
</feature>
<keyword evidence="9" id="KW-1015">Disulfide bond</keyword>
<feature type="transmembrane region" description="Helical" evidence="13">
    <location>
        <begin position="60"/>
        <end position="86"/>
    </location>
</feature>
<name>A0AAV3AXD2_PYXAD</name>
<evidence type="ECO:0000256" key="13">
    <source>
        <dbReference type="SAM" id="Phobius"/>
    </source>
</evidence>
<dbReference type="GO" id="GO:0004930">
    <property type="term" value="F:G protein-coupled receptor activity"/>
    <property type="evidence" value="ECO:0007669"/>
    <property type="project" value="UniProtKB-KW"/>
</dbReference>
<gene>
    <name evidence="15" type="ORF">GDO54_005840</name>
</gene>
<keyword evidence="5" id="KW-0552">Olfaction</keyword>
<dbReference type="SUPFAM" id="SSF81321">
    <property type="entry name" value="Family A G protein-coupled receptor-like"/>
    <property type="match status" value="1"/>
</dbReference>
<evidence type="ECO:0000313" key="15">
    <source>
        <dbReference type="EMBL" id="DBA29780.1"/>
    </source>
</evidence>
<evidence type="ECO:0000256" key="1">
    <source>
        <dbReference type="ARBA" id="ARBA00004651"/>
    </source>
</evidence>
<sequence length="312" mass="35214">MEGKNGTTISYIHLVGLQTPQPIALLLFFLFLMLYCTTLCGNLLIITLVSYSRSLQSPMYFFLTHLSLSDIILVTEILPNILHIVLMKEAKILFSNCIAQFYFFGTVEPLECLLLTTLTMRLQLCWILVITCWILSNLAVSIEIITISKLHFCGPGSIDHFFCDLDPILGLACNDTAFVRLEVMCLGAFLVVIPFFIITISYGYIIFTISKIPSITGRQKAFSTCSSHLTVVSIYFATLGSVYMVPNKGQSWNITKFLSLLYTVGTPLINPIIYSLRNEELKNAVGKLINNFRNLNFNRKKEIVVNVIKYAR</sequence>
<comment type="caution">
    <text evidence="15">The sequence shown here is derived from an EMBL/GenBank/DDBJ whole genome shotgun (WGS) entry which is preliminary data.</text>
</comment>
<feature type="transmembrane region" description="Helical" evidence="13">
    <location>
        <begin position="126"/>
        <end position="147"/>
    </location>
</feature>
<proteinExistence type="predicted"/>
<evidence type="ECO:0000256" key="9">
    <source>
        <dbReference type="ARBA" id="ARBA00023157"/>
    </source>
</evidence>
<dbReference type="PRINTS" id="PR00237">
    <property type="entry name" value="GPCRRHODOPSN"/>
</dbReference>
<organism evidence="15 16">
    <name type="scientific">Pyxicephalus adspersus</name>
    <name type="common">African bullfrog</name>
    <dbReference type="NCBI Taxonomy" id="30357"/>
    <lineage>
        <taxon>Eukaryota</taxon>
        <taxon>Metazoa</taxon>
        <taxon>Chordata</taxon>
        <taxon>Craniata</taxon>
        <taxon>Vertebrata</taxon>
        <taxon>Euteleostomi</taxon>
        <taxon>Amphibia</taxon>
        <taxon>Batrachia</taxon>
        <taxon>Anura</taxon>
        <taxon>Neobatrachia</taxon>
        <taxon>Ranoidea</taxon>
        <taxon>Pyxicephalidae</taxon>
        <taxon>Pyxicephalinae</taxon>
        <taxon>Pyxicephalus</taxon>
    </lineage>
</organism>
<dbReference type="EMBL" id="DYDO01000002">
    <property type="protein sequence ID" value="DBA29780.1"/>
    <property type="molecule type" value="Genomic_DNA"/>
</dbReference>
<feature type="domain" description="G-protein coupled receptors family 1 profile" evidence="14">
    <location>
        <begin position="41"/>
        <end position="274"/>
    </location>
</feature>
<dbReference type="PANTHER" id="PTHR24242:SF253">
    <property type="entry name" value="OLFACTORY RECEPTOR-RELATED"/>
    <property type="match status" value="1"/>
</dbReference>
<keyword evidence="11" id="KW-0325">Glycoprotein</keyword>
<evidence type="ECO:0000256" key="4">
    <source>
        <dbReference type="ARBA" id="ARBA00022692"/>
    </source>
</evidence>
<keyword evidence="10" id="KW-0675">Receptor</keyword>
<protein>
    <recommendedName>
        <fullName evidence="14">G-protein coupled receptors family 1 profile domain-containing protein</fullName>
    </recommendedName>
</protein>
<dbReference type="Proteomes" id="UP001181693">
    <property type="component" value="Unassembled WGS sequence"/>
</dbReference>
<comment type="subcellular location">
    <subcellularLocation>
        <location evidence="1">Cell membrane</location>
        <topology evidence="1">Multi-pass membrane protein</topology>
    </subcellularLocation>
</comment>
<dbReference type="GO" id="GO:0005886">
    <property type="term" value="C:plasma membrane"/>
    <property type="evidence" value="ECO:0007669"/>
    <property type="project" value="UniProtKB-SubCell"/>
</dbReference>
<keyword evidence="16" id="KW-1185">Reference proteome</keyword>
<keyword evidence="8 13" id="KW-0472">Membrane</keyword>
<evidence type="ECO:0000256" key="5">
    <source>
        <dbReference type="ARBA" id="ARBA00022725"/>
    </source>
</evidence>
<dbReference type="PANTHER" id="PTHR24242">
    <property type="entry name" value="G-PROTEIN COUPLED RECEPTOR"/>
    <property type="match status" value="1"/>
</dbReference>
<dbReference type="Gene3D" id="1.20.1070.10">
    <property type="entry name" value="Rhodopsin 7-helix transmembrane proteins"/>
    <property type="match status" value="1"/>
</dbReference>
<accession>A0AAV3AXD2</accession>
<evidence type="ECO:0000256" key="8">
    <source>
        <dbReference type="ARBA" id="ARBA00023136"/>
    </source>
</evidence>
<evidence type="ECO:0000256" key="10">
    <source>
        <dbReference type="ARBA" id="ARBA00023170"/>
    </source>
</evidence>
<dbReference type="InterPro" id="IPR000725">
    <property type="entry name" value="Olfact_rcpt"/>
</dbReference>
<evidence type="ECO:0000256" key="2">
    <source>
        <dbReference type="ARBA" id="ARBA00022475"/>
    </source>
</evidence>
<evidence type="ECO:0000256" key="6">
    <source>
        <dbReference type="ARBA" id="ARBA00022989"/>
    </source>
</evidence>
<reference evidence="15" key="1">
    <citation type="thesis" date="2020" institute="ProQuest LLC" country="789 East Eisenhower Parkway, Ann Arbor, MI, USA">
        <title>Comparative Genomics and Chromosome Evolution.</title>
        <authorList>
            <person name="Mudd A.B."/>
        </authorList>
    </citation>
    <scope>NUCLEOTIDE SEQUENCE</scope>
    <source>
        <strain evidence="15">1538</strain>
        <tissue evidence="15">Blood</tissue>
    </source>
</reference>
<evidence type="ECO:0000256" key="3">
    <source>
        <dbReference type="ARBA" id="ARBA00022606"/>
    </source>
</evidence>
<keyword evidence="12" id="KW-0807">Transducer</keyword>
<keyword evidence="4 13" id="KW-0812">Transmembrane</keyword>
<dbReference type="InterPro" id="IPR050939">
    <property type="entry name" value="Olfactory_GPCR1"/>
</dbReference>
<evidence type="ECO:0000256" key="7">
    <source>
        <dbReference type="ARBA" id="ARBA00023040"/>
    </source>
</evidence>
<keyword evidence="2" id="KW-1003">Cell membrane</keyword>
<evidence type="ECO:0000313" key="16">
    <source>
        <dbReference type="Proteomes" id="UP001181693"/>
    </source>
</evidence>
<dbReference type="AlphaFoldDB" id="A0AAV3AXD2"/>
<dbReference type="InterPro" id="IPR000276">
    <property type="entry name" value="GPCR_Rhodpsn"/>
</dbReference>
<feature type="transmembrane region" description="Helical" evidence="13">
    <location>
        <begin position="221"/>
        <end position="245"/>
    </location>
</feature>
<evidence type="ECO:0000259" key="14">
    <source>
        <dbReference type="PROSITE" id="PS50262"/>
    </source>
</evidence>